<feature type="region of interest" description="Disordered" evidence="5">
    <location>
        <begin position="109"/>
        <end position="141"/>
    </location>
</feature>
<dbReference type="EMBL" id="JALJOT010000012">
    <property type="protein sequence ID" value="KAK9904928.1"/>
    <property type="molecule type" value="Genomic_DNA"/>
</dbReference>
<dbReference type="InterPro" id="IPR019403">
    <property type="entry name" value="Mediator_Med19_met"/>
</dbReference>
<keyword evidence="2" id="KW-0805">Transcription regulation</keyword>
<evidence type="ECO:0000256" key="4">
    <source>
        <dbReference type="ARBA" id="ARBA00023242"/>
    </source>
</evidence>
<comment type="subcellular location">
    <subcellularLocation>
        <location evidence="1">Nucleus</location>
    </subcellularLocation>
</comment>
<name>A0ABR2YGN2_9CHLO</name>
<dbReference type="PANTHER" id="PTHR22536">
    <property type="entry name" value="LUNG CANCER METASTASIS-RELATED LCMR1 PROTEIN"/>
    <property type="match status" value="1"/>
</dbReference>
<feature type="compositionally biased region" description="Basic and acidic residues" evidence="5">
    <location>
        <begin position="118"/>
        <end position="141"/>
    </location>
</feature>
<keyword evidence="4" id="KW-0539">Nucleus</keyword>
<evidence type="ECO:0000313" key="7">
    <source>
        <dbReference type="Proteomes" id="UP001491310"/>
    </source>
</evidence>
<comment type="caution">
    <text evidence="6">The sequence shown here is derived from an EMBL/GenBank/DDBJ whole genome shotgun (WGS) entry which is preliminary data.</text>
</comment>
<evidence type="ECO:0000256" key="3">
    <source>
        <dbReference type="ARBA" id="ARBA00023163"/>
    </source>
</evidence>
<dbReference type="Proteomes" id="UP001491310">
    <property type="component" value="Unassembled WGS sequence"/>
</dbReference>
<sequence length="141" mass="16016">MSSPFVLLQPGQRERDEAWAGSDLMEYFQLMRLYNFSQTDLVPTNYLKGVPGNTTLWRNQGTDIAQLAESYPSAQRPSLEPFSAQVLEQAFKLQPGKFALTEIEKGTPVAMGTIQSKPPEKQVRKEKKKEKQGLKRKQDAR</sequence>
<evidence type="ECO:0000256" key="1">
    <source>
        <dbReference type="ARBA" id="ARBA00004123"/>
    </source>
</evidence>
<evidence type="ECO:0000256" key="5">
    <source>
        <dbReference type="SAM" id="MobiDB-lite"/>
    </source>
</evidence>
<keyword evidence="7" id="KW-1185">Reference proteome</keyword>
<accession>A0ABR2YGN2</accession>
<keyword evidence="3" id="KW-0804">Transcription</keyword>
<gene>
    <name evidence="6" type="ORF">WJX75_005770</name>
</gene>
<dbReference type="PANTHER" id="PTHR22536:SF1">
    <property type="entry name" value="MEDIATOR OF RNA POLYMERASE II TRANSCRIPTION SUBUNIT 19"/>
    <property type="match status" value="1"/>
</dbReference>
<reference evidence="6 7" key="1">
    <citation type="journal article" date="2024" name="Nat. Commun.">
        <title>Phylogenomics reveals the evolutionary origins of lichenization in chlorophyte algae.</title>
        <authorList>
            <person name="Puginier C."/>
            <person name="Libourel C."/>
            <person name="Otte J."/>
            <person name="Skaloud P."/>
            <person name="Haon M."/>
            <person name="Grisel S."/>
            <person name="Petersen M."/>
            <person name="Berrin J.G."/>
            <person name="Delaux P.M."/>
            <person name="Dal Grande F."/>
            <person name="Keller J."/>
        </authorList>
    </citation>
    <scope>NUCLEOTIDE SEQUENCE [LARGE SCALE GENOMIC DNA]</scope>
    <source>
        <strain evidence="6 7">SAG 216-7</strain>
    </source>
</reference>
<evidence type="ECO:0000313" key="6">
    <source>
        <dbReference type="EMBL" id="KAK9904928.1"/>
    </source>
</evidence>
<organism evidence="6 7">
    <name type="scientific">Coccomyxa subellipsoidea</name>
    <dbReference type="NCBI Taxonomy" id="248742"/>
    <lineage>
        <taxon>Eukaryota</taxon>
        <taxon>Viridiplantae</taxon>
        <taxon>Chlorophyta</taxon>
        <taxon>core chlorophytes</taxon>
        <taxon>Trebouxiophyceae</taxon>
        <taxon>Trebouxiophyceae incertae sedis</taxon>
        <taxon>Coccomyxaceae</taxon>
        <taxon>Coccomyxa</taxon>
    </lineage>
</organism>
<evidence type="ECO:0000256" key="2">
    <source>
        <dbReference type="ARBA" id="ARBA00023015"/>
    </source>
</evidence>
<proteinExistence type="predicted"/>
<protein>
    <submittedName>
        <fullName evidence="6">Uncharacterized protein</fullName>
    </submittedName>
</protein>